<feature type="domain" description="BTB" evidence="1">
    <location>
        <begin position="24"/>
        <end position="89"/>
    </location>
</feature>
<dbReference type="OrthoDB" id="10027872at2759"/>
<dbReference type="Pfam" id="PF07707">
    <property type="entry name" value="BACK"/>
    <property type="match status" value="1"/>
</dbReference>
<dbReference type="InterPro" id="IPR011333">
    <property type="entry name" value="SKP1/BTB/POZ_sf"/>
</dbReference>
<reference evidence="2 3" key="1">
    <citation type="journal article" date="2019" name="Sci. Rep.">
        <title>Orb-weaving spider Araneus ventricosus genome elucidates the spidroin gene catalogue.</title>
        <authorList>
            <person name="Kono N."/>
            <person name="Nakamura H."/>
            <person name="Ohtoshi R."/>
            <person name="Moran D.A.P."/>
            <person name="Shinohara A."/>
            <person name="Yoshida Y."/>
            <person name="Fujiwara M."/>
            <person name="Mori M."/>
            <person name="Tomita M."/>
            <person name="Arakawa K."/>
        </authorList>
    </citation>
    <scope>NUCLEOTIDE SEQUENCE [LARGE SCALE GENOMIC DNA]</scope>
</reference>
<dbReference type="Pfam" id="PF00651">
    <property type="entry name" value="BTB"/>
    <property type="match status" value="1"/>
</dbReference>
<sequence>MSVPALSFAEIFNSGSWEGQQKFTDSTLQTNDATTFRIHRLVLTQRSEYFRALFNSNLNQETVVIPNIDSKILESILVYIYTGTIAMDEKNVCDVIFASDHLLLDDLLKRCRSFVIQNMTSTNCLSSLSIALQFERLDITKDCYRYVLIHFQDILKTSNCGLEDLPFEILIKLLESNSLNVVSERSVWGAIISWTEADSSIRLPHVPSLLTCLKLSEEVDENLAEEILSHTIVSRNPHFFGFMLSNQLSFHTLKNAILSHHESLDPLYQNLPHSYGPRTPNRLHIMARHTVSPAQYCSDLFLSYDDEFDFWRHIRKVDYVADKMVTVGHRICIYGRYNDTGDIFDIVEEDSCGYGKIVMGPMSLDDDDVVRLIQQEEHLDFTAPKKHPAQNFLSWLPGTGVEVQSIGRQILEKVGV</sequence>
<dbReference type="Gene3D" id="1.25.40.420">
    <property type="match status" value="1"/>
</dbReference>
<comment type="caution">
    <text evidence="2">The sequence shown here is derived from an EMBL/GenBank/DDBJ whole genome shotgun (WGS) entry which is preliminary data.</text>
</comment>
<dbReference type="SMART" id="SM00875">
    <property type="entry name" value="BACK"/>
    <property type="match status" value="1"/>
</dbReference>
<dbReference type="InterPro" id="IPR011705">
    <property type="entry name" value="BACK"/>
</dbReference>
<dbReference type="AlphaFoldDB" id="A0A4Y2VNR5"/>
<dbReference type="Gene3D" id="3.30.710.10">
    <property type="entry name" value="Potassium Channel Kv1.1, Chain A"/>
    <property type="match status" value="1"/>
</dbReference>
<dbReference type="EMBL" id="BGPR01049978">
    <property type="protein sequence ID" value="GBO26975.1"/>
    <property type="molecule type" value="Genomic_DNA"/>
</dbReference>
<proteinExistence type="predicted"/>
<gene>
    <name evidence="2" type="primary">KLHL17_5</name>
    <name evidence="2" type="ORF">AVEN_267846_1</name>
</gene>
<dbReference type="SUPFAM" id="SSF54695">
    <property type="entry name" value="POZ domain"/>
    <property type="match status" value="1"/>
</dbReference>
<evidence type="ECO:0000313" key="2">
    <source>
        <dbReference type="EMBL" id="GBO26975.1"/>
    </source>
</evidence>
<organism evidence="2 3">
    <name type="scientific">Araneus ventricosus</name>
    <name type="common">Orbweaver spider</name>
    <name type="synonym">Epeira ventricosa</name>
    <dbReference type="NCBI Taxonomy" id="182803"/>
    <lineage>
        <taxon>Eukaryota</taxon>
        <taxon>Metazoa</taxon>
        <taxon>Ecdysozoa</taxon>
        <taxon>Arthropoda</taxon>
        <taxon>Chelicerata</taxon>
        <taxon>Arachnida</taxon>
        <taxon>Araneae</taxon>
        <taxon>Araneomorphae</taxon>
        <taxon>Entelegynae</taxon>
        <taxon>Araneoidea</taxon>
        <taxon>Araneidae</taxon>
        <taxon>Araneus</taxon>
    </lineage>
</organism>
<accession>A0A4Y2VNR5</accession>
<protein>
    <submittedName>
        <fullName evidence="2">Kelch-like protein 17</fullName>
    </submittedName>
</protein>
<dbReference type="InterPro" id="IPR000210">
    <property type="entry name" value="BTB/POZ_dom"/>
</dbReference>
<keyword evidence="3" id="KW-1185">Reference proteome</keyword>
<evidence type="ECO:0000313" key="3">
    <source>
        <dbReference type="Proteomes" id="UP000499080"/>
    </source>
</evidence>
<dbReference type="PANTHER" id="PTHR45632">
    <property type="entry name" value="LD33804P"/>
    <property type="match status" value="1"/>
</dbReference>
<evidence type="ECO:0000259" key="1">
    <source>
        <dbReference type="PROSITE" id="PS50097"/>
    </source>
</evidence>
<dbReference type="Proteomes" id="UP000499080">
    <property type="component" value="Unassembled WGS sequence"/>
</dbReference>
<dbReference type="PANTHER" id="PTHR45632:SF17">
    <property type="entry name" value="KELCH-LIKE PROTEIN 31"/>
    <property type="match status" value="1"/>
</dbReference>
<name>A0A4Y2VNR5_ARAVE</name>
<dbReference type="PROSITE" id="PS50097">
    <property type="entry name" value="BTB"/>
    <property type="match status" value="1"/>
</dbReference>
<dbReference type="CDD" id="cd18186">
    <property type="entry name" value="BTB_POZ_ZBTB_KLHL-like"/>
    <property type="match status" value="1"/>
</dbReference>
<dbReference type="SMART" id="SM00225">
    <property type="entry name" value="BTB"/>
    <property type="match status" value="1"/>
</dbReference>